<dbReference type="HOGENOM" id="CLU_2492690_0_0_0"/>
<sequence length="86" mass="9571">MESRVYTASITAKGRVVVPQPLRESLKVKEGDTILFIEDEAGIRVTTRAALVQELAGSLAEDDGRDFTSELLQERREEAERAKGHE</sequence>
<dbReference type="PROSITE" id="PS51740">
    <property type="entry name" value="SPOVT_ABRB"/>
    <property type="match status" value="1"/>
</dbReference>
<dbReference type="InterPro" id="IPR037914">
    <property type="entry name" value="SpoVT-AbrB_sf"/>
</dbReference>
<dbReference type="RefSeq" id="WP_015231660.1">
    <property type="nucleotide sequence ID" value="NC_019790.1"/>
</dbReference>
<evidence type="ECO:0000259" key="2">
    <source>
        <dbReference type="PROSITE" id="PS51740"/>
    </source>
</evidence>
<keyword evidence="3" id="KW-0614">Plasmid</keyword>
<keyword evidence="1" id="KW-0238">DNA-binding</keyword>
<proteinExistence type="predicted"/>
<dbReference type="Pfam" id="PF04014">
    <property type="entry name" value="MazE_antitoxin"/>
    <property type="match status" value="1"/>
</dbReference>
<dbReference type="OrthoDB" id="9812495at2"/>
<dbReference type="PATRIC" id="fig|937777.3.peg.4467"/>
<dbReference type="EMBL" id="CP003384">
    <property type="protein sequence ID" value="AFZ69761.1"/>
    <property type="molecule type" value="Genomic_DNA"/>
</dbReference>
<dbReference type="Gene3D" id="2.10.260.10">
    <property type="match status" value="1"/>
</dbReference>
<dbReference type="KEGG" id="dpd:Deipe_4432"/>
<organism evidence="3 4">
    <name type="scientific">Deinococcus peraridilitoris (strain DSM 19664 / LMG 22246 / CIP 109416 / KR-200)</name>
    <dbReference type="NCBI Taxonomy" id="937777"/>
    <lineage>
        <taxon>Bacteria</taxon>
        <taxon>Thermotogati</taxon>
        <taxon>Deinococcota</taxon>
        <taxon>Deinococci</taxon>
        <taxon>Deinococcales</taxon>
        <taxon>Deinococcaceae</taxon>
        <taxon>Deinococcus</taxon>
    </lineage>
</organism>
<dbReference type="SUPFAM" id="SSF89447">
    <property type="entry name" value="AbrB/MazE/MraZ-like"/>
    <property type="match status" value="1"/>
</dbReference>
<evidence type="ECO:0000313" key="3">
    <source>
        <dbReference type="EMBL" id="AFZ69761.1"/>
    </source>
</evidence>
<protein>
    <submittedName>
        <fullName evidence="3">Regulator of stationary/sporulation gene expression</fullName>
    </submittedName>
</protein>
<name>L0A7G9_DEIPD</name>
<keyword evidence="4" id="KW-1185">Reference proteome</keyword>
<geneLocation type="plasmid" evidence="3 4">
    <name>pDEIPE02</name>
</geneLocation>
<accession>L0A7G9</accession>
<dbReference type="GO" id="GO:0003677">
    <property type="term" value="F:DNA binding"/>
    <property type="evidence" value="ECO:0007669"/>
    <property type="project" value="UniProtKB-UniRule"/>
</dbReference>
<dbReference type="NCBIfam" id="TIGR01439">
    <property type="entry name" value="lp_hng_hel_AbrB"/>
    <property type="match status" value="1"/>
</dbReference>
<dbReference type="SMART" id="SM00966">
    <property type="entry name" value="SpoVT_AbrB"/>
    <property type="match status" value="1"/>
</dbReference>
<dbReference type="Proteomes" id="UP000010467">
    <property type="component" value="Plasmid pDEIPE02"/>
</dbReference>
<feature type="domain" description="SpoVT-AbrB" evidence="2">
    <location>
        <begin position="5"/>
        <end position="50"/>
    </location>
</feature>
<evidence type="ECO:0000313" key="4">
    <source>
        <dbReference type="Proteomes" id="UP000010467"/>
    </source>
</evidence>
<evidence type="ECO:0000256" key="1">
    <source>
        <dbReference type="PROSITE-ProRule" id="PRU01076"/>
    </source>
</evidence>
<reference evidence="4" key="1">
    <citation type="submission" date="2012-03" db="EMBL/GenBank/DDBJ databases">
        <title>Complete sequence of plasmid 2 of Deinococcus peraridilitoris DSM 19664.</title>
        <authorList>
            <person name="Lucas S."/>
            <person name="Copeland A."/>
            <person name="Lapidus A."/>
            <person name="Glavina del Rio T."/>
            <person name="Dalin E."/>
            <person name="Tice H."/>
            <person name="Bruce D."/>
            <person name="Goodwin L."/>
            <person name="Pitluck S."/>
            <person name="Peters L."/>
            <person name="Mikhailova N."/>
            <person name="Lu M."/>
            <person name="Kyrpides N."/>
            <person name="Mavromatis K."/>
            <person name="Ivanova N."/>
            <person name="Brettin T."/>
            <person name="Detter J.C."/>
            <person name="Han C."/>
            <person name="Larimer F."/>
            <person name="Land M."/>
            <person name="Hauser L."/>
            <person name="Markowitz V."/>
            <person name="Cheng J.-F."/>
            <person name="Hugenholtz P."/>
            <person name="Woyke T."/>
            <person name="Wu D."/>
            <person name="Pukall R."/>
            <person name="Steenblock K."/>
            <person name="Brambilla E."/>
            <person name="Klenk H.-P."/>
            <person name="Eisen J.A."/>
        </authorList>
    </citation>
    <scope>NUCLEOTIDE SEQUENCE [LARGE SCALE GENOMIC DNA]</scope>
    <source>
        <strain evidence="4">DSM 19664 / LMG 22246 / CIP 109416 / KR-200</strain>
        <plasmid evidence="4">Plasmid pDEIPE02</plasmid>
    </source>
</reference>
<gene>
    <name evidence="3" type="ordered locus">Deipe_4432</name>
</gene>
<dbReference type="AlphaFoldDB" id="L0A7G9"/>
<dbReference type="InterPro" id="IPR007159">
    <property type="entry name" value="SpoVT-AbrB_dom"/>
</dbReference>